<keyword evidence="2" id="KW-0456">Lyase</keyword>
<dbReference type="OrthoDB" id="9813630at2"/>
<dbReference type="PROSITE" id="PS51819">
    <property type="entry name" value="VOC"/>
    <property type="match status" value="1"/>
</dbReference>
<accession>A0A543AQY1</accession>
<dbReference type="EMBL" id="VFOW01000001">
    <property type="protein sequence ID" value="TQL74945.1"/>
    <property type="molecule type" value="Genomic_DNA"/>
</dbReference>
<dbReference type="PANTHER" id="PTHR39175">
    <property type="entry name" value="FAMILY PROTEIN, PUTATIVE (AFU_ORTHOLOGUE AFUA_3G15060)-RELATED"/>
    <property type="match status" value="1"/>
</dbReference>
<dbReference type="SUPFAM" id="SSF54593">
    <property type="entry name" value="Glyoxalase/Bleomycin resistance protein/Dihydroxybiphenyl dioxygenase"/>
    <property type="match status" value="1"/>
</dbReference>
<dbReference type="InParanoid" id="A0A543AQY1"/>
<dbReference type="GO" id="GO:0051213">
    <property type="term" value="F:dioxygenase activity"/>
    <property type="evidence" value="ECO:0007669"/>
    <property type="project" value="UniProtKB-KW"/>
</dbReference>
<comment type="caution">
    <text evidence="2">The sequence shown here is derived from an EMBL/GenBank/DDBJ whole genome shotgun (WGS) entry which is preliminary data.</text>
</comment>
<dbReference type="GO" id="GO:0016829">
    <property type="term" value="F:lyase activity"/>
    <property type="evidence" value="ECO:0007669"/>
    <property type="project" value="UniProtKB-KW"/>
</dbReference>
<dbReference type="InterPro" id="IPR037523">
    <property type="entry name" value="VOC_core"/>
</dbReference>
<dbReference type="PANTHER" id="PTHR39175:SF1">
    <property type="entry name" value="FAMILY PROTEIN, PUTATIVE (AFU_ORTHOLOGUE AFUA_3G15060)-RELATED"/>
    <property type="match status" value="1"/>
</dbReference>
<evidence type="ECO:0000259" key="1">
    <source>
        <dbReference type="PROSITE" id="PS51819"/>
    </source>
</evidence>
<reference evidence="2 3" key="1">
    <citation type="submission" date="2019-06" db="EMBL/GenBank/DDBJ databases">
        <title>Sequencing the genomes of 1000 actinobacteria strains.</title>
        <authorList>
            <person name="Klenk H.-P."/>
        </authorList>
    </citation>
    <scope>NUCLEOTIDE SEQUENCE [LARGE SCALE GENOMIC DNA]</scope>
    <source>
        <strain evidence="2 3">DSM 45928</strain>
    </source>
</reference>
<proteinExistence type="predicted"/>
<evidence type="ECO:0000313" key="2">
    <source>
        <dbReference type="EMBL" id="TQL74945.1"/>
    </source>
</evidence>
<keyword evidence="2" id="KW-0560">Oxidoreductase</keyword>
<dbReference type="Gene3D" id="3.10.180.10">
    <property type="entry name" value="2,3-Dihydroxybiphenyl 1,2-Dioxygenase, domain 1"/>
    <property type="match status" value="1"/>
</dbReference>
<name>A0A543AQY1_9ACTN</name>
<dbReference type="AlphaFoldDB" id="A0A543AQY1"/>
<keyword evidence="2" id="KW-0223">Dioxygenase</keyword>
<sequence length="148" mass="16432">MKYFGLHHVQLTCPPGSEDTLRKFYVDVIGLTEVTKPVSLQPRGGCWFRLNEDPGVELHLGVQQDFQPSVKGHPGIVWGDLASLRELASRLEAAGHSVTWDGELHDTPMRLNGAPGSPTSEAGMFRFYVNDPHGNRIEFLAPRAKNQK</sequence>
<evidence type="ECO:0000313" key="3">
    <source>
        <dbReference type="Proteomes" id="UP000317043"/>
    </source>
</evidence>
<dbReference type="Proteomes" id="UP000317043">
    <property type="component" value="Unassembled WGS sequence"/>
</dbReference>
<gene>
    <name evidence="2" type="ORF">FB566_0436</name>
</gene>
<organism evidence="2 3">
    <name type="scientific">Stackebrandtia endophytica</name>
    <dbReference type="NCBI Taxonomy" id="1496996"/>
    <lineage>
        <taxon>Bacteria</taxon>
        <taxon>Bacillati</taxon>
        <taxon>Actinomycetota</taxon>
        <taxon>Actinomycetes</taxon>
        <taxon>Glycomycetales</taxon>
        <taxon>Glycomycetaceae</taxon>
        <taxon>Stackebrandtia</taxon>
    </lineage>
</organism>
<keyword evidence="3" id="KW-1185">Reference proteome</keyword>
<dbReference type="InterPro" id="IPR029068">
    <property type="entry name" value="Glyas_Bleomycin-R_OHBP_Dase"/>
</dbReference>
<feature type="domain" description="VOC" evidence="1">
    <location>
        <begin position="5"/>
        <end position="142"/>
    </location>
</feature>
<dbReference type="RefSeq" id="WP_142034425.1">
    <property type="nucleotide sequence ID" value="NZ_JBHTGS010000002.1"/>
</dbReference>
<protein>
    <submittedName>
        <fullName evidence="2">Catechol 2,3-dioxygenase-like lactoylglutathione lyase family enzyme</fullName>
    </submittedName>
</protein>